<dbReference type="SUPFAM" id="SSF82185">
    <property type="entry name" value="Histone H3 K4-specific methyltransferase SET7/9 N-terminal domain"/>
    <property type="match status" value="2"/>
</dbReference>
<organism evidence="3 4">
    <name type="scientific">Saponaria officinalis</name>
    <name type="common">Common soapwort</name>
    <name type="synonym">Lychnis saponaria</name>
    <dbReference type="NCBI Taxonomy" id="3572"/>
    <lineage>
        <taxon>Eukaryota</taxon>
        <taxon>Viridiplantae</taxon>
        <taxon>Streptophyta</taxon>
        <taxon>Embryophyta</taxon>
        <taxon>Tracheophyta</taxon>
        <taxon>Spermatophyta</taxon>
        <taxon>Magnoliopsida</taxon>
        <taxon>eudicotyledons</taxon>
        <taxon>Gunneridae</taxon>
        <taxon>Pentapetalae</taxon>
        <taxon>Caryophyllales</taxon>
        <taxon>Caryophyllaceae</taxon>
        <taxon>Caryophylleae</taxon>
        <taxon>Saponaria</taxon>
    </lineage>
</organism>
<dbReference type="AlphaFoldDB" id="A0AAW1MAM3"/>
<dbReference type="Gene3D" id="2.20.110.10">
    <property type="entry name" value="Histone H3 K4-specific methyltransferase SET7/9 N-terminal domain"/>
    <property type="match status" value="3"/>
</dbReference>
<keyword evidence="2" id="KW-0472">Membrane</keyword>
<dbReference type="Pfam" id="PF02493">
    <property type="entry name" value="MORN"/>
    <property type="match status" value="7"/>
</dbReference>
<keyword evidence="4" id="KW-1185">Reference proteome</keyword>
<sequence>MDVQAKLTRTQSSLLRSSPTVRSSIHSLSSIVDLQQYSSDDDDDNHHHNNHRKRLNHRVNQSSFGTYKIVSVLCLGSVTLILTFICINFTQINLLIGLILILIAVFYLGKNRNYLSVSSIYTTTNKERSNPVKWFIGEDSHSISVKSSDIEVKVKEGVEYYSNGDFYEGEFYRGKSSGSGVYNYNVKGRYEGEWVDGKYEGYGIESWAKGSRYRGMYRGGLRHGYGIYRFYTGDTYGGQWCNGQYHGLGVQSCNDGSCYVGYFKCGVKHGLGCYHFRNGDRYAGEYFGDKIHGFGVYHFANGHCYEGSWHEGRKQGYGMYTFRNGEPKCGEWDSGSLKTPLPPLTDSVLRAVQAARKAAENAVNLQQVDDQVNKAVVGANRAATAARVAAVKAVQNRLDGKFYDTDD</sequence>
<keyword evidence="2" id="KW-1133">Transmembrane helix</keyword>
<comment type="caution">
    <text evidence="3">The sequence shown here is derived from an EMBL/GenBank/DDBJ whole genome shotgun (WGS) entry which is preliminary data.</text>
</comment>
<evidence type="ECO:0000313" key="4">
    <source>
        <dbReference type="Proteomes" id="UP001443914"/>
    </source>
</evidence>
<dbReference type="SMART" id="SM00698">
    <property type="entry name" value="MORN"/>
    <property type="match status" value="7"/>
</dbReference>
<dbReference type="PANTHER" id="PTHR23084">
    <property type="entry name" value="PHOSPHATIDYLINOSITOL-4-PHOSPHATE 5-KINASE RELATED"/>
    <property type="match status" value="1"/>
</dbReference>
<accession>A0AAW1MAM3</accession>
<dbReference type="GO" id="GO:0016020">
    <property type="term" value="C:membrane"/>
    <property type="evidence" value="ECO:0007669"/>
    <property type="project" value="UniProtKB-ARBA"/>
</dbReference>
<proteinExistence type="predicted"/>
<name>A0AAW1MAM3_SAPOF</name>
<feature type="transmembrane region" description="Helical" evidence="2">
    <location>
        <begin position="91"/>
        <end position="109"/>
    </location>
</feature>
<feature type="transmembrane region" description="Helical" evidence="2">
    <location>
        <begin position="64"/>
        <end position="85"/>
    </location>
</feature>
<evidence type="ECO:0000256" key="2">
    <source>
        <dbReference type="SAM" id="Phobius"/>
    </source>
</evidence>
<evidence type="ECO:0000313" key="3">
    <source>
        <dbReference type="EMBL" id="KAK9743375.1"/>
    </source>
</evidence>
<keyword evidence="2" id="KW-0812">Transmembrane</keyword>
<evidence type="ECO:0000256" key="1">
    <source>
        <dbReference type="ARBA" id="ARBA00022737"/>
    </source>
</evidence>
<reference evidence="3" key="1">
    <citation type="submission" date="2024-03" db="EMBL/GenBank/DDBJ databases">
        <title>WGS assembly of Saponaria officinalis var. Norfolk2.</title>
        <authorList>
            <person name="Jenkins J."/>
            <person name="Shu S."/>
            <person name="Grimwood J."/>
            <person name="Barry K."/>
            <person name="Goodstein D."/>
            <person name="Schmutz J."/>
            <person name="Leebens-Mack J."/>
            <person name="Osbourn A."/>
        </authorList>
    </citation>
    <scope>NUCLEOTIDE SEQUENCE [LARGE SCALE GENOMIC DNA]</scope>
    <source>
        <strain evidence="3">JIC</strain>
    </source>
</reference>
<gene>
    <name evidence="3" type="ORF">RND81_03G235300</name>
</gene>
<keyword evidence="1" id="KW-0677">Repeat</keyword>
<dbReference type="EMBL" id="JBDFQZ010000003">
    <property type="protein sequence ID" value="KAK9743375.1"/>
    <property type="molecule type" value="Genomic_DNA"/>
</dbReference>
<dbReference type="FunFam" id="2.20.110.10:FF:000002">
    <property type="entry name" value="Phosphatidylinositol 4-phosphate 5-kinase 8"/>
    <property type="match status" value="2"/>
</dbReference>
<dbReference type="PANTHER" id="PTHR23084:SF176">
    <property type="entry name" value="HISTONE H3 K4-SPECIFIC METHYLTRANSFERASE SET7_9 FAMILY PROTEIN"/>
    <property type="match status" value="1"/>
</dbReference>
<dbReference type="InterPro" id="IPR003409">
    <property type="entry name" value="MORN"/>
</dbReference>
<protein>
    <submittedName>
        <fullName evidence="3">Uncharacterized protein</fullName>
    </submittedName>
</protein>
<dbReference type="Proteomes" id="UP001443914">
    <property type="component" value="Unassembled WGS sequence"/>
</dbReference>